<sequence length="1159" mass="130470">MLESALNEEFSPGYRWGSDWLLIEHPDQHDFSSPTMPLREHFDNGFLDASNDELQQFINEEDSRTGATVMASSQQRESLSPYDGQAEVNPADQYTIGWICALPIELAAAVKMLDQEHQRLPLPSSDDNSYRFGCIGDHNIVIGCLPSGRTGLVSAFSVAVQMMSAFRQIRVGLMVGIGGGVPSEDNDIRLGDIVVSHPNGQHGGAAQYDFGKARPDAIFERTGSLNAPPNALLTALTDVRAAEEMDELKIVDYLSRLTDRLPPYAYPSKLTDCLFQPHYSHVGGRNCFGCDSENSVDREERNTKGPRIHYGTIASGNRVMKDAIERDKISQDLGGVLCFEMEAAGLMNNFPCLVIRGISDYSDSHKNDGWQRYAAATAAAFAKDLLYHLASTRINQIEPISQAMKQMASLLTRNFEMVERTNQEIGITSRREPDIWKSLQSVASCVIDIEPAIKEDVAKLVAFALQQYPIRRWGDTILALIATKLLDAKERWTDLQIKRLCACPTEDDLLIALDTIPESLEEAYHQALATIPSTLQERVRKILIWLASSFREVTSREIAAVVSFPFVDDVLKLCTSLLVTVIDGDTHETIKLAHFTVKEFLLVQQSYDESLYWYKFTAQLAHCCITDQIIHFVFPSSISFPRALRPYAEAFWLAHARQNDATTDWAETQLLIDCILKHDNILFKNWLRANHPAETCAQSPLYYASLLGLEVSFMNLWRELLPGGNENEILGSIVTTAARMGHVEIVRWLVGQSQDVTSYIDLPRIVECLRVNIHETLCDLLQKRPKISLSAGAIHAATKNTSGEVILGVLLDQELVTLAITEDIIEAAAHNHWNRKILDMLVWRRVREFPVTLRALLAVAKTSLLALEMLMDHRRDDIIFQAHDYSALALEQSVYTVQKLLSQGVKVLITPALIESMAGSPCGSEMLELLLDHCASAHSLSKREVYAVAACFDLKILIRLMAFQWDEDVNANDLSQCIAYSCYIEPPKRTKLSERAFDRFGRVHRDYRPTLRRPNPDAKNNALRLLLVKAGSALRFTKDFLRLVATRFDIETFVHVLDHFLTIFLPSVSVSTQSDYTSAVDDPDMVEPEGHAFKTHNLYVPVARPYQCQKAQCAELLSFEYFLDLLRHEREVHGMHGGPEEQLFWEQHQEGSRRGREFA</sequence>
<dbReference type="Gene3D" id="3.40.50.1580">
    <property type="entry name" value="Nucleoside phosphorylase domain"/>
    <property type="match status" value="1"/>
</dbReference>
<gene>
    <name evidence="3" type="ORF">D6D13_07341</name>
</gene>
<dbReference type="EMBL" id="QZAS01000029">
    <property type="protein sequence ID" value="THX05102.1"/>
    <property type="molecule type" value="Genomic_DNA"/>
</dbReference>
<dbReference type="SUPFAM" id="SSF53167">
    <property type="entry name" value="Purine and uridine phosphorylases"/>
    <property type="match status" value="1"/>
</dbReference>
<dbReference type="InterPro" id="IPR000845">
    <property type="entry name" value="Nucleoside_phosphorylase_d"/>
</dbReference>
<dbReference type="PANTHER" id="PTHR46082">
    <property type="entry name" value="ATP/GTP-BINDING PROTEIN-RELATED"/>
    <property type="match status" value="1"/>
</dbReference>
<dbReference type="GO" id="GO:0009116">
    <property type="term" value="P:nucleoside metabolic process"/>
    <property type="evidence" value="ECO:0007669"/>
    <property type="project" value="InterPro"/>
</dbReference>
<evidence type="ECO:0000259" key="1">
    <source>
        <dbReference type="Pfam" id="PF01048"/>
    </source>
</evidence>
<accession>A0A4S9CDM6</accession>
<dbReference type="AlphaFoldDB" id="A0A4S9CDM6"/>
<dbReference type="PANTHER" id="PTHR46082:SF11">
    <property type="entry name" value="AAA+ ATPASE DOMAIN-CONTAINING PROTEIN-RELATED"/>
    <property type="match status" value="1"/>
</dbReference>
<evidence type="ECO:0000313" key="3">
    <source>
        <dbReference type="EMBL" id="THX05102.1"/>
    </source>
</evidence>
<protein>
    <submittedName>
        <fullName evidence="3">Uncharacterized protein</fullName>
    </submittedName>
</protein>
<organism evidence="3">
    <name type="scientific">Aureobasidium pullulans</name>
    <name type="common">Black yeast</name>
    <name type="synonym">Pullularia pullulans</name>
    <dbReference type="NCBI Taxonomy" id="5580"/>
    <lineage>
        <taxon>Eukaryota</taxon>
        <taxon>Fungi</taxon>
        <taxon>Dikarya</taxon>
        <taxon>Ascomycota</taxon>
        <taxon>Pezizomycotina</taxon>
        <taxon>Dothideomycetes</taxon>
        <taxon>Dothideomycetidae</taxon>
        <taxon>Dothideales</taxon>
        <taxon>Saccotheciaceae</taxon>
        <taxon>Aureobasidium</taxon>
    </lineage>
</organism>
<evidence type="ECO:0000259" key="2">
    <source>
        <dbReference type="Pfam" id="PF26177"/>
    </source>
</evidence>
<feature type="domain" description="Nucleoside phosphorylase" evidence="1">
    <location>
        <begin position="95"/>
        <end position="378"/>
    </location>
</feature>
<name>A0A4S9CDM6_AURPU</name>
<feature type="domain" description="C2H2-domain containing protein first zinc finger" evidence="2">
    <location>
        <begin position="1104"/>
        <end position="1134"/>
    </location>
</feature>
<dbReference type="InterPro" id="IPR059009">
    <property type="entry name" value="Znf_C2H2_17_1st"/>
</dbReference>
<dbReference type="Pfam" id="PF26177">
    <property type="entry name" value="zf_C2H2_17_1st"/>
    <property type="match status" value="1"/>
</dbReference>
<reference evidence="3" key="1">
    <citation type="submission" date="2018-10" db="EMBL/GenBank/DDBJ databases">
        <title>Fifty Aureobasidium pullulans genomes reveal a recombining polyextremotolerant generalist.</title>
        <authorList>
            <person name="Gostincar C."/>
            <person name="Turk M."/>
            <person name="Zajc J."/>
            <person name="Gunde-Cimerman N."/>
        </authorList>
    </citation>
    <scope>NUCLEOTIDE SEQUENCE [LARGE SCALE GENOMIC DNA]</scope>
    <source>
        <strain evidence="3">EXF-10085</strain>
    </source>
</reference>
<proteinExistence type="predicted"/>
<dbReference type="GO" id="GO:0003824">
    <property type="term" value="F:catalytic activity"/>
    <property type="evidence" value="ECO:0007669"/>
    <property type="project" value="InterPro"/>
</dbReference>
<dbReference type="InterPro" id="IPR035994">
    <property type="entry name" value="Nucleoside_phosphorylase_sf"/>
</dbReference>
<dbReference type="InterPro" id="IPR053137">
    <property type="entry name" value="NLR-like"/>
</dbReference>
<dbReference type="Pfam" id="PF01048">
    <property type="entry name" value="PNP_UDP_1"/>
    <property type="match status" value="1"/>
</dbReference>
<comment type="caution">
    <text evidence="3">The sequence shown here is derived from an EMBL/GenBank/DDBJ whole genome shotgun (WGS) entry which is preliminary data.</text>
</comment>